<organism evidence="2 3">
    <name type="scientific">Streptomyces virginiae</name>
    <name type="common">Streptomyces cinnamonensis</name>
    <dbReference type="NCBI Taxonomy" id="1961"/>
    <lineage>
        <taxon>Bacteria</taxon>
        <taxon>Bacillati</taxon>
        <taxon>Actinomycetota</taxon>
        <taxon>Actinomycetes</taxon>
        <taxon>Kitasatosporales</taxon>
        <taxon>Streptomycetaceae</taxon>
        <taxon>Streptomyces</taxon>
    </lineage>
</organism>
<dbReference type="Proteomes" id="UP001432039">
    <property type="component" value="Chromosome"/>
</dbReference>
<evidence type="ECO:0000313" key="3">
    <source>
        <dbReference type="Proteomes" id="UP001432039"/>
    </source>
</evidence>
<gene>
    <name evidence="2" type="ORF">OG517_37220</name>
</gene>
<dbReference type="RefSeq" id="WP_328964878.1">
    <property type="nucleotide sequence ID" value="NZ_CP108090.1"/>
</dbReference>
<proteinExistence type="predicted"/>
<keyword evidence="1" id="KW-0812">Transmembrane</keyword>
<feature type="transmembrane region" description="Helical" evidence="1">
    <location>
        <begin position="160"/>
        <end position="181"/>
    </location>
</feature>
<accession>A0ABZ1TLA6</accession>
<reference evidence="2" key="1">
    <citation type="submission" date="2022-10" db="EMBL/GenBank/DDBJ databases">
        <title>The complete genomes of actinobacterial strains from the NBC collection.</title>
        <authorList>
            <person name="Joergensen T.S."/>
            <person name="Alvarez Arevalo M."/>
            <person name="Sterndorff E.B."/>
            <person name="Faurdal D."/>
            <person name="Vuksanovic O."/>
            <person name="Mourched A.-S."/>
            <person name="Charusanti P."/>
            <person name="Shaw S."/>
            <person name="Blin K."/>
            <person name="Weber T."/>
        </authorList>
    </citation>
    <scope>NUCLEOTIDE SEQUENCE</scope>
    <source>
        <strain evidence="2">NBC_00248</strain>
    </source>
</reference>
<name>A0ABZ1TLA6_STRVG</name>
<keyword evidence="1" id="KW-1133">Transmembrane helix</keyword>
<evidence type="ECO:0000256" key="1">
    <source>
        <dbReference type="SAM" id="Phobius"/>
    </source>
</evidence>
<protein>
    <recommendedName>
        <fullName evidence="4">Integral membrane protein</fullName>
    </recommendedName>
</protein>
<sequence length="255" mass="27402">MALDMTVRQAMALGRARDERMRAVTWAALGLILLGLSAAAGSQISGAIADEEAFLAARPCVETEAPRRTEYCLRTIRATVLSAQNAKSGPKGASVFQVRLRAPVPAPADQPFNLDSNGDLAYLIKPGEEVEVTTWRGVQVSVRQDGVAETLPGLPDEATMYVGLTLVVVWTTALAFITAFGSARRARCHATGRPVTPRVGFGWAKALSVFIVPLAVSFLSLTLWDAWTAAAMTVAIWALIAFPATYAALRWDRDE</sequence>
<dbReference type="EMBL" id="CP108090">
    <property type="protein sequence ID" value="WUQ16615.1"/>
    <property type="molecule type" value="Genomic_DNA"/>
</dbReference>
<keyword evidence="3" id="KW-1185">Reference proteome</keyword>
<evidence type="ECO:0008006" key="4">
    <source>
        <dbReference type="Google" id="ProtNLM"/>
    </source>
</evidence>
<feature type="transmembrane region" description="Helical" evidence="1">
    <location>
        <begin position="202"/>
        <end position="221"/>
    </location>
</feature>
<feature type="transmembrane region" description="Helical" evidence="1">
    <location>
        <begin position="227"/>
        <end position="249"/>
    </location>
</feature>
<keyword evidence="1" id="KW-0472">Membrane</keyword>
<evidence type="ECO:0000313" key="2">
    <source>
        <dbReference type="EMBL" id="WUQ16615.1"/>
    </source>
</evidence>